<keyword evidence="6" id="KW-0915">Sodium</keyword>
<keyword evidence="2" id="KW-0813">Transport</keyword>
<feature type="transmembrane region" description="Helical" evidence="11">
    <location>
        <begin position="415"/>
        <end position="434"/>
    </location>
</feature>
<evidence type="ECO:0000313" key="13">
    <source>
        <dbReference type="EMBL" id="ODQ76085.1"/>
    </source>
</evidence>
<reference evidence="13 14" key="1">
    <citation type="journal article" date="2016" name="Proc. Natl. Acad. Sci. U.S.A.">
        <title>Comparative genomics of biotechnologically important yeasts.</title>
        <authorList>
            <person name="Riley R."/>
            <person name="Haridas S."/>
            <person name="Wolfe K.H."/>
            <person name="Lopes M.R."/>
            <person name="Hittinger C.T."/>
            <person name="Goeker M."/>
            <person name="Salamov A.A."/>
            <person name="Wisecaver J.H."/>
            <person name="Long T.M."/>
            <person name="Calvey C.H."/>
            <person name="Aerts A.L."/>
            <person name="Barry K.W."/>
            <person name="Choi C."/>
            <person name="Clum A."/>
            <person name="Coughlan A.Y."/>
            <person name="Deshpande S."/>
            <person name="Douglass A.P."/>
            <person name="Hanson S.J."/>
            <person name="Klenk H.-P."/>
            <person name="LaButti K.M."/>
            <person name="Lapidus A."/>
            <person name="Lindquist E.A."/>
            <person name="Lipzen A.M."/>
            <person name="Meier-Kolthoff J.P."/>
            <person name="Ohm R.A."/>
            <person name="Otillar R.P."/>
            <person name="Pangilinan J.L."/>
            <person name="Peng Y."/>
            <person name="Rokas A."/>
            <person name="Rosa C.A."/>
            <person name="Scheuner C."/>
            <person name="Sibirny A.A."/>
            <person name="Slot J.C."/>
            <person name="Stielow J.B."/>
            <person name="Sun H."/>
            <person name="Kurtzman C.P."/>
            <person name="Blackwell M."/>
            <person name="Grigoriev I.V."/>
            <person name="Jeffries T.W."/>
        </authorList>
    </citation>
    <scope>NUCLEOTIDE SEQUENCE [LARGE SCALE GENOMIC DNA]</scope>
    <source>
        <strain evidence="13 14">NRRL Y-11557</strain>
    </source>
</reference>
<dbReference type="Proteomes" id="UP000094385">
    <property type="component" value="Unassembled WGS sequence"/>
</dbReference>
<dbReference type="Gene3D" id="1.20.1530.20">
    <property type="match status" value="1"/>
</dbReference>
<keyword evidence="5 11" id="KW-1133">Transmembrane helix</keyword>
<name>A0A1E3QEE9_LIPST</name>
<feature type="transmembrane region" description="Helical" evidence="11">
    <location>
        <begin position="16"/>
        <end position="32"/>
    </location>
</feature>
<proteinExistence type="predicted"/>
<dbReference type="GO" id="GO:1902600">
    <property type="term" value="P:proton transmembrane transport"/>
    <property type="evidence" value="ECO:0007669"/>
    <property type="project" value="InterPro"/>
</dbReference>
<accession>A0A1E3QEE9</accession>
<feature type="transmembrane region" description="Helical" evidence="11">
    <location>
        <begin position="39"/>
        <end position="57"/>
    </location>
</feature>
<evidence type="ECO:0000256" key="2">
    <source>
        <dbReference type="ARBA" id="ARBA00022448"/>
    </source>
</evidence>
<feature type="compositionally biased region" description="Basic and acidic residues" evidence="10">
    <location>
        <begin position="351"/>
        <end position="362"/>
    </location>
</feature>
<feature type="transmembrane region" description="Helical" evidence="11">
    <location>
        <begin position="98"/>
        <end position="119"/>
    </location>
</feature>
<keyword evidence="8 11" id="KW-0472">Membrane</keyword>
<evidence type="ECO:0000256" key="6">
    <source>
        <dbReference type="ARBA" id="ARBA00023053"/>
    </source>
</evidence>
<feature type="transmembrane region" description="Helical" evidence="11">
    <location>
        <begin position="388"/>
        <end position="409"/>
    </location>
</feature>
<keyword evidence="3" id="KW-0050">Antiport</keyword>
<dbReference type="InterPro" id="IPR038770">
    <property type="entry name" value="Na+/solute_symporter_sf"/>
</dbReference>
<evidence type="ECO:0000256" key="10">
    <source>
        <dbReference type="SAM" id="MobiDB-lite"/>
    </source>
</evidence>
<dbReference type="Pfam" id="PF00999">
    <property type="entry name" value="Na_H_Exchanger"/>
    <property type="match status" value="1"/>
</dbReference>
<sequence>MAETLSTYLPYHEPDVLTILTQSSFLFLMNVVNHVLDNLVYCGLLGQVFIGVAWGSPGAGWLGTKVEETIVQLGYLGLVLLVYEGGLSTNLASVKANLWLSVGIAVTGIGVPMALSFSLKKLASATTLQAFAGGAALCSTSLGTTFTILNTAGLTTSRLGVVLTSAAMMDDVVGLIMVQVITNLAASAVSSFSAVTIVRPIAVSLGMVFVVLFACRFFIRHIMISINSWRKKNPKGVIDRALHRRDTTLLVHSIILFGLVTGASYAGTSNLLAAYLAGASVSWWDAELSHLSSGGRTDRSTENKDGSLQMEQTSQRQFQAVTDGSNRLHTIEIDTGHRPCQADVPESTEQNEARRYKPDSGRDNDDFTGLAIYQTYYLTAVERILKPFFFGSIGFAVPITHMFAGSILWRGAVYALLMASGKMICALWLVQFTFRPPFGITVSKLSLRLKIWRRVAVKPSKANNKNPIGVEENPSGATSGTSELNNGSILPKPLSLYPASIIGSAMIARGEIGFLISSLAESNGVFGSSNSSSSEGGSEIYLIVTWAILLCTILSPISVGLLVKRVRRLQRKEHNSEGNSDPLGIWGVT</sequence>
<dbReference type="GO" id="GO:0006814">
    <property type="term" value="P:sodium ion transport"/>
    <property type="evidence" value="ECO:0007669"/>
    <property type="project" value="UniProtKB-KW"/>
</dbReference>
<dbReference type="GO" id="GO:0016020">
    <property type="term" value="C:membrane"/>
    <property type="evidence" value="ECO:0007669"/>
    <property type="project" value="UniProtKB-SubCell"/>
</dbReference>
<evidence type="ECO:0000256" key="1">
    <source>
        <dbReference type="ARBA" id="ARBA00004141"/>
    </source>
</evidence>
<gene>
    <name evidence="13" type="ORF">LIPSTDRAFT_44</name>
</gene>
<evidence type="ECO:0000256" key="3">
    <source>
        <dbReference type="ARBA" id="ARBA00022449"/>
    </source>
</evidence>
<feature type="region of interest" description="Disordered" evidence="10">
    <location>
        <begin position="338"/>
        <end position="362"/>
    </location>
</feature>
<feature type="region of interest" description="Disordered" evidence="10">
    <location>
        <begin position="292"/>
        <end position="312"/>
    </location>
</feature>
<feature type="domain" description="Cation/H+ exchanger transmembrane" evidence="12">
    <location>
        <begin position="44"/>
        <end position="286"/>
    </location>
</feature>
<evidence type="ECO:0000256" key="4">
    <source>
        <dbReference type="ARBA" id="ARBA00022692"/>
    </source>
</evidence>
<keyword evidence="9" id="KW-0739">Sodium transport</keyword>
<keyword evidence="4 11" id="KW-0812">Transmembrane</keyword>
<feature type="transmembrane region" description="Helical" evidence="11">
    <location>
        <begin position="131"/>
        <end position="152"/>
    </location>
</feature>
<protein>
    <recommendedName>
        <fullName evidence="12">Cation/H+ exchanger transmembrane domain-containing protein</fullName>
    </recommendedName>
</protein>
<evidence type="ECO:0000313" key="14">
    <source>
        <dbReference type="Proteomes" id="UP000094385"/>
    </source>
</evidence>
<evidence type="ECO:0000256" key="11">
    <source>
        <dbReference type="SAM" id="Phobius"/>
    </source>
</evidence>
<organism evidence="13 14">
    <name type="scientific">Lipomyces starkeyi NRRL Y-11557</name>
    <dbReference type="NCBI Taxonomy" id="675824"/>
    <lineage>
        <taxon>Eukaryota</taxon>
        <taxon>Fungi</taxon>
        <taxon>Dikarya</taxon>
        <taxon>Ascomycota</taxon>
        <taxon>Saccharomycotina</taxon>
        <taxon>Lipomycetes</taxon>
        <taxon>Lipomycetales</taxon>
        <taxon>Lipomycetaceae</taxon>
        <taxon>Lipomyces</taxon>
    </lineage>
</organism>
<dbReference type="EMBL" id="KV454289">
    <property type="protein sequence ID" value="ODQ76085.1"/>
    <property type="molecule type" value="Genomic_DNA"/>
</dbReference>
<feature type="transmembrane region" description="Helical" evidence="11">
    <location>
        <begin position="540"/>
        <end position="563"/>
    </location>
</feature>
<dbReference type="PANTHER" id="PTHR43562">
    <property type="entry name" value="NAPA-TYPE SODIUM/HYDROGEN ANTIPORTER"/>
    <property type="match status" value="1"/>
</dbReference>
<dbReference type="GO" id="GO:0015297">
    <property type="term" value="F:antiporter activity"/>
    <property type="evidence" value="ECO:0007669"/>
    <property type="project" value="UniProtKB-KW"/>
</dbReference>
<evidence type="ECO:0000259" key="12">
    <source>
        <dbReference type="Pfam" id="PF00999"/>
    </source>
</evidence>
<dbReference type="OrthoDB" id="1288932at2759"/>
<keyword evidence="7" id="KW-0406">Ion transport</keyword>
<dbReference type="InterPro" id="IPR006153">
    <property type="entry name" value="Cation/H_exchanger_TM"/>
</dbReference>
<comment type="subcellular location">
    <subcellularLocation>
        <location evidence="1">Membrane</location>
        <topology evidence="1">Multi-pass membrane protein</topology>
    </subcellularLocation>
</comment>
<dbReference type="PANTHER" id="PTHR43562:SF3">
    <property type="entry name" value="SODIUM ION_PROTON EXCHANGER (EUROFUNG)"/>
    <property type="match status" value="1"/>
</dbReference>
<evidence type="ECO:0000256" key="9">
    <source>
        <dbReference type="ARBA" id="ARBA00023201"/>
    </source>
</evidence>
<feature type="transmembrane region" description="Helical" evidence="11">
    <location>
        <begin position="69"/>
        <end position="86"/>
    </location>
</feature>
<feature type="compositionally biased region" description="Basic and acidic residues" evidence="10">
    <location>
        <begin position="296"/>
        <end position="305"/>
    </location>
</feature>
<evidence type="ECO:0000256" key="7">
    <source>
        <dbReference type="ARBA" id="ARBA00023065"/>
    </source>
</evidence>
<feature type="transmembrane region" description="Helical" evidence="11">
    <location>
        <begin position="201"/>
        <end position="226"/>
    </location>
</feature>
<dbReference type="AlphaFoldDB" id="A0A1E3QEE9"/>
<evidence type="ECO:0000256" key="5">
    <source>
        <dbReference type="ARBA" id="ARBA00022989"/>
    </source>
</evidence>
<keyword evidence="14" id="KW-1185">Reference proteome</keyword>
<evidence type="ECO:0000256" key="8">
    <source>
        <dbReference type="ARBA" id="ARBA00023136"/>
    </source>
</evidence>
<feature type="transmembrane region" description="Helical" evidence="11">
    <location>
        <begin position="247"/>
        <end position="266"/>
    </location>
</feature>